<dbReference type="PROSITE" id="PS00074">
    <property type="entry name" value="GLFV_DEHYDROGENASE"/>
    <property type="match status" value="1"/>
</dbReference>
<sequence length="412" mass="44735">MNALENALEQLQSSAQIANIKPEIINMLQKPEREITVNLPIQMDDGQVKIFTGFRIQHNSALGPYKGGLRFHPQVDIDEVRALALWMAIKCAVAGIPYGGGKGGITIDPKTLSESELEKLSRTFVDKIYKYIGPHVDVPAPDVNTNPTIMAWMVDEYSKLAGKWSPATFTGKPIELGGSLGREEATGLGGKYILDEIIKNNSGSKNTKIAIQGLGNVSKGLLDSIASDINYSVVALADSKGVIIAETGMDIKEVLAFKKQTGSCVNFPGARNATLAEFWTVDCDVLVPAALENQITAENAPTIKANIILELANGPTTPEAEKMLVSSGKMIVPDVLANAGGVTVSYFEWVQNLNGDRWTKTRVYQELKLVMTKALEEVLAVSSEFPNASMRQSAFILALRRIEKAMRLRGQT</sequence>
<dbReference type="SMART" id="SM00839">
    <property type="entry name" value="ELFV_dehydrog"/>
    <property type="match status" value="1"/>
</dbReference>
<feature type="site" description="Important for catalysis" evidence="6">
    <location>
        <position position="142"/>
    </location>
</feature>
<comment type="similarity">
    <text evidence="1 3 7">Belongs to the Glu/Leu/Phe/Val dehydrogenases family.</text>
</comment>
<dbReference type="PRINTS" id="PR00082">
    <property type="entry name" value="GLFDHDRGNASE"/>
</dbReference>
<dbReference type="SUPFAM" id="SSF53223">
    <property type="entry name" value="Aminoacid dehydrogenase-like, N-terminal domain"/>
    <property type="match status" value="1"/>
</dbReference>
<feature type="binding site" evidence="5">
    <location>
        <position position="66"/>
    </location>
    <ligand>
        <name>substrate</name>
    </ligand>
</feature>
<keyword evidence="2 3" id="KW-0560">Oxidoreductase</keyword>
<dbReference type="Gene3D" id="3.40.50.10860">
    <property type="entry name" value="Leucine Dehydrogenase, chain A, domain 1"/>
    <property type="match status" value="1"/>
</dbReference>
<evidence type="ECO:0000313" key="10">
    <source>
        <dbReference type="Proteomes" id="UP000033934"/>
    </source>
</evidence>
<organism evidence="9 10">
    <name type="scientific">Berkelbacteria bacterium GW2011_GWA2_38_9</name>
    <dbReference type="NCBI Taxonomy" id="1618334"/>
    <lineage>
        <taxon>Bacteria</taxon>
        <taxon>Candidatus Berkelbacteria</taxon>
    </lineage>
</organism>
<keyword evidence="5" id="KW-0520">NAD</keyword>
<dbReference type="PANTHER" id="PTHR11606">
    <property type="entry name" value="GLUTAMATE DEHYDROGENASE"/>
    <property type="match status" value="1"/>
</dbReference>
<feature type="binding site" evidence="5">
    <location>
        <position position="216"/>
    </location>
    <ligand>
        <name>NAD(+)</name>
        <dbReference type="ChEBI" id="CHEBI:57540"/>
    </ligand>
</feature>
<dbReference type="InterPro" id="IPR033922">
    <property type="entry name" value="NAD_bind_Glu_DH"/>
</dbReference>
<evidence type="ECO:0000259" key="8">
    <source>
        <dbReference type="SMART" id="SM00839"/>
    </source>
</evidence>
<evidence type="ECO:0000256" key="1">
    <source>
        <dbReference type="ARBA" id="ARBA00006382"/>
    </source>
</evidence>
<protein>
    <recommendedName>
        <fullName evidence="3">Glutamate dehydrogenase</fullName>
    </recommendedName>
</protein>
<dbReference type="InterPro" id="IPR006095">
    <property type="entry name" value="Glu/Leu/Phe/Val/Trp_DH"/>
</dbReference>
<dbReference type="EMBL" id="LBVO01000029">
    <property type="protein sequence ID" value="KKQ89316.1"/>
    <property type="molecule type" value="Genomic_DNA"/>
</dbReference>
<dbReference type="PATRIC" id="fig|1618334.3.peg.485"/>
<dbReference type="GO" id="GO:0006538">
    <property type="term" value="P:L-glutamate catabolic process"/>
    <property type="evidence" value="ECO:0007669"/>
    <property type="project" value="TreeGrafter"/>
</dbReference>
<dbReference type="PANTHER" id="PTHR11606:SF13">
    <property type="entry name" value="GLUTAMATE DEHYDROGENASE 1, MITOCHONDRIAL"/>
    <property type="match status" value="1"/>
</dbReference>
<dbReference type="InterPro" id="IPR046346">
    <property type="entry name" value="Aminoacid_DH-like_N_sf"/>
</dbReference>
<dbReference type="InterPro" id="IPR006096">
    <property type="entry name" value="Glu/Leu/Phe/Val/Trp_DH_C"/>
</dbReference>
<gene>
    <name evidence="9" type="ORF">UT11_C0029G0010</name>
</gene>
<reference evidence="9 10" key="1">
    <citation type="journal article" date="2015" name="Nature">
        <title>rRNA introns, odd ribosomes, and small enigmatic genomes across a large radiation of phyla.</title>
        <authorList>
            <person name="Brown C.T."/>
            <person name="Hug L.A."/>
            <person name="Thomas B.C."/>
            <person name="Sharon I."/>
            <person name="Castelle C.J."/>
            <person name="Singh A."/>
            <person name="Wilkins M.J."/>
            <person name="Williams K.H."/>
            <person name="Banfield J.F."/>
        </authorList>
    </citation>
    <scope>NUCLEOTIDE SEQUENCE [LARGE SCALE GENOMIC DNA]</scope>
</reference>
<dbReference type="Pfam" id="PF00208">
    <property type="entry name" value="ELFV_dehydrog"/>
    <property type="match status" value="1"/>
</dbReference>
<feature type="active site" description="Proton donor" evidence="4">
    <location>
        <position position="102"/>
    </location>
</feature>
<feature type="binding site" evidence="5">
    <location>
        <position position="90"/>
    </location>
    <ligand>
        <name>substrate</name>
    </ligand>
</feature>
<dbReference type="InterPro" id="IPR036291">
    <property type="entry name" value="NAD(P)-bd_dom_sf"/>
</dbReference>
<name>A0A0G0PJ07_9BACT</name>
<evidence type="ECO:0000256" key="4">
    <source>
        <dbReference type="PIRSR" id="PIRSR000185-1"/>
    </source>
</evidence>
<proteinExistence type="inferred from homology"/>
<evidence type="ECO:0000256" key="7">
    <source>
        <dbReference type="RuleBase" id="RU004417"/>
    </source>
</evidence>
<dbReference type="InterPro" id="IPR006097">
    <property type="entry name" value="Glu/Leu/Phe/Val/Trp_DH_dimer"/>
</dbReference>
<comment type="caution">
    <text evidence="9">The sequence shown here is derived from an EMBL/GenBank/DDBJ whole genome shotgun (WGS) entry which is preliminary data.</text>
</comment>
<dbReference type="SUPFAM" id="SSF51735">
    <property type="entry name" value="NAD(P)-binding Rossmann-fold domains"/>
    <property type="match status" value="1"/>
</dbReference>
<dbReference type="CDD" id="cd01076">
    <property type="entry name" value="NAD_bind_1_Glu_DH"/>
    <property type="match status" value="1"/>
</dbReference>
<dbReference type="InterPro" id="IPR014362">
    <property type="entry name" value="Glu_DH"/>
</dbReference>
<dbReference type="AlphaFoldDB" id="A0A0G0PJ07"/>
<feature type="binding site" evidence="5">
    <location>
        <position position="345"/>
    </location>
    <ligand>
        <name>substrate</name>
    </ligand>
</feature>
<dbReference type="PIRSF" id="PIRSF000185">
    <property type="entry name" value="Glu_DH"/>
    <property type="match status" value="1"/>
</dbReference>
<dbReference type="GO" id="GO:0000166">
    <property type="term" value="F:nucleotide binding"/>
    <property type="evidence" value="ECO:0007669"/>
    <property type="project" value="UniProtKB-KW"/>
</dbReference>
<evidence type="ECO:0000256" key="2">
    <source>
        <dbReference type="ARBA" id="ARBA00023002"/>
    </source>
</evidence>
<keyword evidence="5" id="KW-0547">Nucleotide-binding</keyword>
<dbReference type="FunFam" id="3.40.50.10860:FF:000003">
    <property type="entry name" value="Glutamate dehydrogenase"/>
    <property type="match status" value="1"/>
</dbReference>
<feature type="domain" description="Glutamate/phenylalanine/leucine/valine/L-tryptophan dehydrogenase C-terminal" evidence="8">
    <location>
        <begin position="179"/>
        <end position="410"/>
    </location>
</feature>
<accession>A0A0G0PJ07</accession>
<dbReference type="Pfam" id="PF02812">
    <property type="entry name" value="ELFV_dehydrog_N"/>
    <property type="match status" value="1"/>
</dbReference>
<evidence type="ECO:0000313" key="9">
    <source>
        <dbReference type="EMBL" id="KKQ89316.1"/>
    </source>
</evidence>
<evidence type="ECO:0000256" key="3">
    <source>
        <dbReference type="PIRNR" id="PIRNR000185"/>
    </source>
</evidence>
<evidence type="ECO:0000256" key="5">
    <source>
        <dbReference type="PIRSR" id="PIRSR000185-2"/>
    </source>
</evidence>
<dbReference type="InterPro" id="IPR033524">
    <property type="entry name" value="Glu/Leu/Phe/Val_DH_AS"/>
</dbReference>
<dbReference type="Proteomes" id="UP000033934">
    <property type="component" value="Unassembled WGS sequence"/>
</dbReference>
<feature type="binding site" evidence="5">
    <location>
        <position position="186"/>
    </location>
    <ligand>
        <name>NAD(+)</name>
        <dbReference type="ChEBI" id="CHEBI:57540"/>
    </ligand>
</feature>
<dbReference type="Gene3D" id="3.40.50.720">
    <property type="entry name" value="NAD(P)-binding Rossmann-like Domain"/>
    <property type="match status" value="1"/>
</dbReference>
<dbReference type="GO" id="GO:0004352">
    <property type="term" value="F:glutamate dehydrogenase (NAD+) activity"/>
    <property type="evidence" value="ECO:0007669"/>
    <property type="project" value="TreeGrafter"/>
</dbReference>
<evidence type="ECO:0000256" key="6">
    <source>
        <dbReference type="PIRSR" id="PIRSR000185-3"/>
    </source>
</evidence>